<sequence length="384" mass="42656">MRKVFLIFAIICLMLFSGCGSKGQANEQNAVKKENVDDSPQSIQAAPKKVEPTESLVTVSAIGDVLIHSQLFKDARTGSESYNFKPMFATVKPLLSKSDLAIANQESIIGGTELGISSYPLFNSPFEVADALKDAGIDLVSTANNHSLDKGEKGILNAIQHYEQIGLPYVGSFKNEADANTWRIQQVNGVKIGFLSYTYGTNGIPVPKNKPYLVNLIDEEKMKRDLDTLNGQVDVTIVNMHWGEEYQSFPSDAQKQWAQLLVDHGADIIIGHHPHVLQPIEWLEAKNGNKSIVVYSLGNFLSGQKGDGKDIGGIFSIDVIKRTDANGTTLTLKNPRLLPTYVTKNKNHHYYVELLDRIDKNAYEKVMKHMHQWLETKEVTNSIQ</sequence>
<dbReference type="InterPro" id="IPR052169">
    <property type="entry name" value="CW_Biosynth-Accessory"/>
</dbReference>
<dbReference type="Gene3D" id="3.60.21.10">
    <property type="match status" value="1"/>
</dbReference>
<protein>
    <submittedName>
        <fullName evidence="4">Capsular biosynthesis protein</fullName>
    </submittedName>
</protein>
<reference evidence="4 5" key="1">
    <citation type="submission" date="2016-04" db="EMBL/GenBank/DDBJ databases">
        <title>Draft genome sequence of Aeribacillus pallidus 8m3 from petroleum reservoir.</title>
        <authorList>
            <person name="Poltaraus A.B."/>
            <person name="Nazina T.N."/>
            <person name="Tourova T.P."/>
            <person name="Malakho S.M."/>
            <person name="Korshunova A.V."/>
            <person name="Sokolova D.S."/>
        </authorList>
    </citation>
    <scope>NUCLEOTIDE SEQUENCE [LARGE SCALE GENOMIC DNA]</scope>
    <source>
        <strain evidence="4 5">8m3</strain>
    </source>
</reference>
<feature type="chain" id="PRO_5007869153" evidence="2">
    <location>
        <begin position="26"/>
        <end position="384"/>
    </location>
</feature>
<evidence type="ECO:0000313" key="5">
    <source>
        <dbReference type="Proteomes" id="UP000076476"/>
    </source>
</evidence>
<gene>
    <name evidence="4" type="ORF">AZI98_07630</name>
</gene>
<feature type="signal peptide" evidence="2">
    <location>
        <begin position="1"/>
        <end position="25"/>
    </location>
</feature>
<accession>A0A165Y2V0</accession>
<comment type="similarity">
    <text evidence="1">Belongs to the CapA family.</text>
</comment>
<dbReference type="PROSITE" id="PS51257">
    <property type="entry name" value="PROKAR_LIPOPROTEIN"/>
    <property type="match status" value="1"/>
</dbReference>
<dbReference type="InterPro" id="IPR029052">
    <property type="entry name" value="Metallo-depent_PP-like"/>
</dbReference>
<evidence type="ECO:0000256" key="1">
    <source>
        <dbReference type="ARBA" id="ARBA00005662"/>
    </source>
</evidence>
<dbReference type="InterPro" id="IPR019079">
    <property type="entry name" value="Capsule_synth_CapA"/>
</dbReference>
<dbReference type="STRING" id="33936.AZI98_07630"/>
<keyword evidence="5" id="KW-1185">Reference proteome</keyword>
<dbReference type="OrthoDB" id="9810906at2"/>
<evidence type="ECO:0000256" key="2">
    <source>
        <dbReference type="SAM" id="SignalP"/>
    </source>
</evidence>
<dbReference type="CDD" id="cd07381">
    <property type="entry name" value="MPP_CapA"/>
    <property type="match status" value="1"/>
</dbReference>
<dbReference type="Pfam" id="PF09587">
    <property type="entry name" value="PGA_cap"/>
    <property type="match status" value="1"/>
</dbReference>
<dbReference type="AlphaFoldDB" id="A0A165Y2V0"/>
<dbReference type="EMBL" id="LWBR01000017">
    <property type="protein sequence ID" value="KZN96669.1"/>
    <property type="molecule type" value="Genomic_DNA"/>
</dbReference>
<feature type="domain" description="Capsule synthesis protein CapA" evidence="3">
    <location>
        <begin position="58"/>
        <end position="304"/>
    </location>
</feature>
<evidence type="ECO:0000259" key="3">
    <source>
        <dbReference type="SMART" id="SM00854"/>
    </source>
</evidence>
<dbReference type="SMART" id="SM00854">
    <property type="entry name" value="PGA_cap"/>
    <property type="match status" value="1"/>
</dbReference>
<keyword evidence="2" id="KW-0732">Signal</keyword>
<dbReference type="PANTHER" id="PTHR33393:SF12">
    <property type="entry name" value="CAPSULE BIOSYNTHESIS PROTEIN CAPA"/>
    <property type="match status" value="1"/>
</dbReference>
<comment type="caution">
    <text evidence="4">The sequence shown here is derived from an EMBL/GenBank/DDBJ whole genome shotgun (WGS) entry which is preliminary data.</text>
</comment>
<dbReference type="Proteomes" id="UP000076476">
    <property type="component" value="Unassembled WGS sequence"/>
</dbReference>
<dbReference type="SUPFAM" id="SSF56300">
    <property type="entry name" value="Metallo-dependent phosphatases"/>
    <property type="match status" value="1"/>
</dbReference>
<organism evidence="4 5">
    <name type="scientific">Aeribacillus pallidus</name>
    <dbReference type="NCBI Taxonomy" id="33936"/>
    <lineage>
        <taxon>Bacteria</taxon>
        <taxon>Bacillati</taxon>
        <taxon>Bacillota</taxon>
        <taxon>Bacilli</taxon>
        <taxon>Bacillales</taxon>
        <taxon>Bacillaceae</taxon>
        <taxon>Aeribacillus</taxon>
    </lineage>
</organism>
<dbReference type="PANTHER" id="PTHR33393">
    <property type="entry name" value="POLYGLUTAMINE SYNTHESIS ACCESSORY PROTEIN RV0574C-RELATED"/>
    <property type="match status" value="1"/>
</dbReference>
<dbReference type="RefSeq" id="WP_063387685.1">
    <property type="nucleotide sequence ID" value="NZ_LWBR01000017.1"/>
</dbReference>
<evidence type="ECO:0000313" key="4">
    <source>
        <dbReference type="EMBL" id="KZN96669.1"/>
    </source>
</evidence>
<proteinExistence type="inferred from homology"/>
<name>A0A165Y2V0_9BACI</name>